<dbReference type="PROSITE" id="PS51464">
    <property type="entry name" value="SIS"/>
    <property type="match status" value="1"/>
</dbReference>
<dbReference type="InterPro" id="IPR005486">
    <property type="entry name" value="Glucokinase_regulatory_CS"/>
</dbReference>
<dbReference type="GO" id="GO:0097367">
    <property type="term" value="F:carbohydrate derivative binding"/>
    <property type="evidence" value="ECO:0007669"/>
    <property type="project" value="InterPro"/>
</dbReference>
<dbReference type="CDD" id="cd05007">
    <property type="entry name" value="SIS_Etherase"/>
    <property type="match status" value="1"/>
</dbReference>
<dbReference type="InterPro" id="IPR005488">
    <property type="entry name" value="Etherase_MurQ"/>
</dbReference>
<comment type="miscellaneous">
    <text evidence="3">A lyase-type mechanism (elimination/hydration) is suggested for the cleavage of the lactyl ether bond of MurNAc 6-phosphate, with the formation of an alpha,beta-unsaturated aldehyde intermediate with (E)-stereochemistry, followed by the syn addition of water to give product.</text>
</comment>
<comment type="function">
    <text evidence="3">Specifically catalyzes the cleavage of the D-lactyl ether substituent of MurNAc 6-phosphate, producing GlcNAc 6-phosphate and D-lactate.</text>
</comment>
<dbReference type="FunFam" id="3.40.50.10490:FF:000014">
    <property type="entry name" value="N-acetylmuramic acid 6-phosphate etherase"/>
    <property type="match status" value="1"/>
</dbReference>
<accession>A0AAU7G7S4</accession>
<dbReference type="AlphaFoldDB" id="A0AAU7G7S4"/>
<dbReference type="RefSeq" id="WP_348786982.1">
    <property type="nucleotide sequence ID" value="NZ_CP157390.1"/>
</dbReference>
<name>A0AAU7G7S4_9MICO</name>
<organism evidence="5">
    <name type="scientific">Leifsonia sp. NPDC080035</name>
    <dbReference type="NCBI Taxonomy" id="3143936"/>
    <lineage>
        <taxon>Bacteria</taxon>
        <taxon>Bacillati</taxon>
        <taxon>Actinomycetota</taxon>
        <taxon>Actinomycetes</taxon>
        <taxon>Micrococcales</taxon>
        <taxon>Microbacteriaceae</taxon>
        <taxon>Leifsonia</taxon>
    </lineage>
</organism>
<dbReference type="EC" id="4.2.1.126" evidence="3"/>
<comment type="pathway">
    <text evidence="3">Amino-sugar metabolism; N-acetylmuramate degradation.</text>
</comment>
<comment type="subunit">
    <text evidence="3">Homodimer.</text>
</comment>
<comment type="similarity">
    <text evidence="3">Belongs to the GCKR-like family. MurNAc-6-P etherase subfamily.</text>
</comment>
<dbReference type="Gene3D" id="1.10.8.1080">
    <property type="match status" value="1"/>
</dbReference>
<dbReference type="Gene3D" id="3.40.50.10490">
    <property type="entry name" value="Glucose-6-phosphate isomerase like protein, domain 1"/>
    <property type="match status" value="1"/>
</dbReference>
<keyword evidence="1 3" id="KW-0456">Lyase</keyword>
<dbReference type="PANTHER" id="PTHR10088">
    <property type="entry name" value="GLUCOKINASE REGULATORY PROTEIN"/>
    <property type="match status" value="1"/>
</dbReference>
<evidence type="ECO:0000259" key="4">
    <source>
        <dbReference type="PROSITE" id="PS51464"/>
    </source>
</evidence>
<dbReference type="InterPro" id="IPR046348">
    <property type="entry name" value="SIS_dom_sf"/>
</dbReference>
<dbReference type="NCBIfam" id="NF003915">
    <property type="entry name" value="PRK05441.1"/>
    <property type="match status" value="1"/>
</dbReference>
<feature type="domain" description="SIS" evidence="4">
    <location>
        <begin position="71"/>
        <end position="234"/>
    </location>
</feature>
<proteinExistence type="inferred from homology"/>
<gene>
    <name evidence="3 5" type="primary">murQ</name>
    <name evidence="5" type="ORF">AAME72_13045</name>
</gene>
<dbReference type="HAMAP" id="MF_00068">
    <property type="entry name" value="MurQ"/>
    <property type="match status" value="1"/>
</dbReference>
<dbReference type="InterPro" id="IPR001347">
    <property type="entry name" value="SIS_dom"/>
</dbReference>
<dbReference type="PANTHER" id="PTHR10088:SF4">
    <property type="entry name" value="GLUCOKINASE REGULATORY PROTEIN"/>
    <property type="match status" value="1"/>
</dbReference>
<dbReference type="Pfam" id="PF22645">
    <property type="entry name" value="GKRP_SIS_N"/>
    <property type="match status" value="1"/>
</dbReference>
<evidence type="ECO:0000313" key="5">
    <source>
        <dbReference type="EMBL" id="XBM47006.1"/>
    </source>
</evidence>
<evidence type="ECO:0000256" key="2">
    <source>
        <dbReference type="ARBA" id="ARBA00023277"/>
    </source>
</evidence>
<protein>
    <recommendedName>
        <fullName evidence="3">N-acetylmuramic acid 6-phosphate etherase</fullName>
        <shortName evidence="3">MurNAc-6-P etherase</shortName>
        <ecNumber evidence="3">4.2.1.126</ecNumber>
    </recommendedName>
    <alternativeName>
        <fullName evidence="3">N-acetylmuramic acid 6-phosphate hydrolase</fullName>
    </alternativeName>
    <alternativeName>
        <fullName evidence="3">N-acetylmuramic acid 6-phosphate lyase</fullName>
    </alternativeName>
</protein>
<keyword evidence="2 3" id="KW-0119">Carbohydrate metabolism</keyword>
<feature type="active site" evidence="3">
    <location>
        <position position="130"/>
    </location>
</feature>
<dbReference type="EMBL" id="CP157390">
    <property type="protein sequence ID" value="XBM47006.1"/>
    <property type="molecule type" value="Genomic_DNA"/>
</dbReference>
<dbReference type="GO" id="GO:0009254">
    <property type="term" value="P:peptidoglycan turnover"/>
    <property type="evidence" value="ECO:0007669"/>
    <property type="project" value="TreeGrafter"/>
</dbReference>
<dbReference type="GO" id="GO:0016803">
    <property type="term" value="F:ether hydrolase activity"/>
    <property type="evidence" value="ECO:0007669"/>
    <property type="project" value="TreeGrafter"/>
</dbReference>
<dbReference type="GO" id="GO:0046348">
    <property type="term" value="P:amino sugar catabolic process"/>
    <property type="evidence" value="ECO:0007669"/>
    <property type="project" value="InterPro"/>
</dbReference>
<dbReference type="GO" id="GO:0016835">
    <property type="term" value="F:carbon-oxygen lyase activity"/>
    <property type="evidence" value="ECO:0007669"/>
    <property type="project" value="UniProtKB-UniRule"/>
</dbReference>
<dbReference type="NCBIfam" id="NF009222">
    <property type="entry name" value="PRK12570.1"/>
    <property type="match status" value="1"/>
</dbReference>
<evidence type="ECO:0000256" key="3">
    <source>
        <dbReference type="HAMAP-Rule" id="MF_00068"/>
    </source>
</evidence>
<evidence type="ECO:0000256" key="1">
    <source>
        <dbReference type="ARBA" id="ARBA00023239"/>
    </source>
</evidence>
<comment type="catalytic activity">
    <reaction evidence="3">
        <text>N-acetyl-D-muramate 6-phosphate + H2O = N-acetyl-D-glucosamine 6-phosphate + (R)-lactate</text>
        <dbReference type="Rhea" id="RHEA:26410"/>
        <dbReference type="ChEBI" id="CHEBI:15377"/>
        <dbReference type="ChEBI" id="CHEBI:16004"/>
        <dbReference type="ChEBI" id="CHEBI:57513"/>
        <dbReference type="ChEBI" id="CHEBI:58722"/>
        <dbReference type="EC" id="4.2.1.126"/>
    </reaction>
</comment>
<feature type="active site" description="Proton donor" evidence="3">
    <location>
        <position position="99"/>
    </location>
</feature>
<dbReference type="PROSITE" id="PS01272">
    <property type="entry name" value="GCKR"/>
    <property type="match status" value="1"/>
</dbReference>
<dbReference type="NCBIfam" id="TIGR00274">
    <property type="entry name" value="N-acetylmuramic acid 6-phosphate etherase"/>
    <property type="match status" value="1"/>
</dbReference>
<dbReference type="InterPro" id="IPR040190">
    <property type="entry name" value="MURQ/GCKR"/>
</dbReference>
<dbReference type="SUPFAM" id="SSF53697">
    <property type="entry name" value="SIS domain"/>
    <property type="match status" value="1"/>
</dbReference>
<reference evidence="5" key="1">
    <citation type="submission" date="2024-05" db="EMBL/GenBank/DDBJ databases">
        <title>The Natural Products Discovery Center: Release of the First 8490 Sequenced Strains for Exploring Actinobacteria Biosynthetic Diversity.</title>
        <authorList>
            <person name="Kalkreuter E."/>
            <person name="Kautsar S.A."/>
            <person name="Yang D."/>
            <person name="Bader C.D."/>
            <person name="Teijaro C.N."/>
            <person name="Fluegel L."/>
            <person name="Davis C.M."/>
            <person name="Simpson J.R."/>
            <person name="Lauterbach L."/>
            <person name="Steele A.D."/>
            <person name="Gui C."/>
            <person name="Meng S."/>
            <person name="Li G."/>
            <person name="Viehrig K."/>
            <person name="Ye F."/>
            <person name="Su P."/>
            <person name="Kiefer A.F."/>
            <person name="Nichols A."/>
            <person name="Cepeda A.J."/>
            <person name="Yan W."/>
            <person name="Fan B."/>
            <person name="Jiang Y."/>
            <person name="Adhikari A."/>
            <person name="Zheng C.-J."/>
            <person name="Schuster L."/>
            <person name="Cowan T.M."/>
            <person name="Smanski M.J."/>
            <person name="Chevrette M.G."/>
            <person name="de Carvalho L.P.S."/>
            <person name="Shen B."/>
        </authorList>
    </citation>
    <scope>NUCLEOTIDE SEQUENCE</scope>
    <source>
        <strain evidence="5">NPDC080035</strain>
    </source>
</reference>
<sequence>MSRPIDLTGRLRDDLHRELDALTTETVAADLGDLDTYDTGRLVSLMNDNDSEVPAAVRRVLPAVAAAIDDIAERMRAGGRLIYVGAGTAGRLGIVDASECPPTFDIDPSRVVGIIAGGDTAIRTAVEDAEDDDEAGAQAMAGIAVTELDSVVGLSASGRTPYVSGALAAARAAGALTVAVACNSGSVIGRGADHAIEVVVGPEFIAGSTRLKAGTAQKLVVNMISTVTMVRLGKTYGNIMVDLRATNEKLRARAERIVMLIAGCSAEEAGAALEGAGGSVQTAVLMLLRGLDAADAGAVVAASGSLRAALARA</sequence>